<evidence type="ECO:0000313" key="3">
    <source>
        <dbReference type="Proteomes" id="UP000248889"/>
    </source>
</evidence>
<dbReference type="GO" id="GO:0003700">
    <property type="term" value="F:DNA-binding transcription factor activity"/>
    <property type="evidence" value="ECO:0007669"/>
    <property type="project" value="InterPro"/>
</dbReference>
<accession>A0A2X0IJU9</accession>
<sequence length="164" mass="17816">MRTKGRGMAEKCPDTADLELLEQWNTLQAGFRRLTDQLLADVDAKAGIAPSEFQVLWFLLTSPEQTAPMNQLAATLNFTTAGTTKVADRLTEAELIHRQPSAADRRVVLASLTAKGQRVAMDAALALAGALRERVVGRIGEDVFARAAGCMRELDPDPGRLCRP</sequence>
<dbReference type="EMBL" id="QKYN01000042">
    <property type="protein sequence ID" value="RAG85404.1"/>
    <property type="molecule type" value="Genomic_DNA"/>
</dbReference>
<organism evidence="2 3">
    <name type="scientific">Streptacidiphilus pinicola</name>
    <dbReference type="NCBI Taxonomy" id="2219663"/>
    <lineage>
        <taxon>Bacteria</taxon>
        <taxon>Bacillati</taxon>
        <taxon>Actinomycetota</taxon>
        <taxon>Actinomycetes</taxon>
        <taxon>Kitasatosporales</taxon>
        <taxon>Streptomycetaceae</taxon>
        <taxon>Streptacidiphilus</taxon>
    </lineage>
</organism>
<feature type="domain" description="HTH marR-type" evidence="1">
    <location>
        <begin position="17"/>
        <end position="156"/>
    </location>
</feature>
<dbReference type="GO" id="GO:0006950">
    <property type="term" value="P:response to stress"/>
    <property type="evidence" value="ECO:0007669"/>
    <property type="project" value="TreeGrafter"/>
</dbReference>
<dbReference type="PROSITE" id="PS50995">
    <property type="entry name" value="HTH_MARR_2"/>
    <property type="match status" value="1"/>
</dbReference>
<name>A0A2X0IJU9_9ACTN</name>
<comment type="caution">
    <text evidence="2">The sequence shown here is derived from an EMBL/GenBank/DDBJ whole genome shotgun (WGS) entry which is preliminary data.</text>
</comment>
<dbReference type="Gene3D" id="1.10.10.10">
    <property type="entry name" value="Winged helix-like DNA-binding domain superfamily/Winged helix DNA-binding domain"/>
    <property type="match status" value="1"/>
</dbReference>
<proteinExistence type="predicted"/>
<dbReference type="PANTHER" id="PTHR33164:SF99">
    <property type="entry name" value="MARR FAMILY REGULATORY PROTEIN"/>
    <property type="match status" value="1"/>
</dbReference>
<dbReference type="InterPro" id="IPR036390">
    <property type="entry name" value="WH_DNA-bd_sf"/>
</dbReference>
<evidence type="ECO:0000259" key="1">
    <source>
        <dbReference type="PROSITE" id="PS50995"/>
    </source>
</evidence>
<protein>
    <submittedName>
        <fullName evidence="2">MarR family transcriptional regulator</fullName>
    </submittedName>
</protein>
<dbReference type="OrthoDB" id="5295456at2"/>
<dbReference type="InterPro" id="IPR000835">
    <property type="entry name" value="HTH_MarR-typ"/>
</dbReference>
<dbReference type="InterPro" id="IPR039422">
    <property type="entry name" value="MarR/SlyA-like"/>
</dbReference>
<dbReference type="Proteomes" id="UP000248889">
    <property type="component" value="Unassembled WGS sequence"/>
</dbReference>
<evidence type="ECO:0000313" key="2">
    <source>
        <dbReference type="EMBL" id="RAG85404.1"/>
    </source>
</evidence>
<dbReference type="SUPFAM" id="SSF46785">
    <property type="entry name" value="Winged helix' DNA-binding domain"/>
    <property type="match status" value="1"/>
</dbReference>
<gene>
    <name evidence="2" type="ORF">DN069_12160</name>
</gene>
<dbReference type="SMART" id="SM00347">
    <property type="entry name" value="HTH_MARR"/>
    <property type="match status" value="1"/>
</dbReference>
<dbReference type="InterPro" id="IPR036388">
    <property type="entry name" value="WH-like_DNA-bd_sf"/>
</dbReference>
<dbReference type="AlphaFoldDB" id="A0A2X0IJU9"/>
<dbReference type="Pfam" id="PF12802">
    <property type="entry name" value="MarR_2"/>
    <property type="match status" value="1"/>
</dbReference>
<keyword evidence="3" id="KW-1185">Reference proteome</keyword>
<reference evidence="2 3" key="1">
    <citation type="submission" date="2018-06" db="EMBL/GenBank/DDBJ databases">
        <title>Streptacidiphilus pinicola sp. nov., isolated from pine grove soil.</title>
        <authorList>
            <person name="Roh S.G."/>
            <person name="Park S."/>
            <person name="Kim M.-K."/>
            <person name="Yun B.-R."/>
            <person name="Park J."/>
            <person name="Kim M.J."/>
            <person name="Kim Y.S."/>
            <person name="Kim S.B."/>
        </authorList>
    </citation>
    <scope>NUCLEOTIDE SEQUENCE [LARGE SCALE GENOMIC DNA]</scope>
    <source>
        <strain evidence="2 3">MMS16-CNU450</strain>
    </source>
</reference>
<dbReference type="PANTHER" id="PTHR33164">
    <property type="entry name" value="TRANSCRIPTIONAL REGULATOR, MARR FAMILY"/>
    <property type="match status" value="1"/>
</dbReference>